<dbReference type="PANTHER" id="PTHR34599">
    <property type="entry name" value="PEROXIDASE-RELATED"/>
    <property type="match status" value="1"/>
</dbReference>
<dbReference type="OrthoDB" id="7793240at2"/>
<evidence type="ECO:0000256" key="1">
    <source>
        <dbReference type="SAM" id="SignalP"/>
    </source>
</evidence>
<organism evidence="3 4">
    <name type="scientific">Chryseolinea serpens</name>
    <dbReference type="NCBI Taxonomy" id="947013"/>
    <lineage>
        <taxon>Bacteria</taxon>
        <taxon>Pseudomonadati</taxon>
        <taxon>Bacteroidota</taxon>
        <taxon>Cytophagia</taxon>
        <taxon>Cytophagales</taxon>
        <taxon>Fulvivirgaceae</taxon>
        <taxon>Chryseolinea</taxon>
    </lineage>
</organism>
<accession>A0A1M5KAY0</accession>
<dbReference type="CDD" id="cd03398">
    <property type="entry name" value="PAP2_haloperoxidase"/>
    <property type="match status" value="1"/>
</dbReference>
<dbReference type="Gene3D" id="1.10.606.20">
    <property type="match status" value="1"/>
</dbReference>
<dbReference type="InterPro" id="IPR000326">
    <property type="entry name" value="PAP2/HPO"/>
</dbReference>
<dbReference type="EMBL" id="FQWQ01000001">
    <property type="protein sequence ID" value="SHG49962.1"/>
    <property type="molecule type" value="Genomic_DNA"/>
</dbReference>
<feature type="signal peptide" evidence="1">
    <location>
        <begin position="1"/>
        <end position="23"/>
    </location>
</feature>
<evidence type="ECO:0000313" key="3">
    <source>
        <dbReference type="EMBL" id="SHG49962.1"/>
    </source>
</evidence>
<dbReference type="PROSITE" id="PS51257">
    <property type="entry name" value="PROKAR_LIPOPROTEIN"/>
    <property type="match status" value="1"/>
</dbReference>
<name>A0A1M5KAY0_9BACT</name>
<evidence type="ECO:0000313" key="4">
    <source>
        <dbReference type="Proteomes" id="UP000184212"/>
    </source>
</evidence>
<dbReference type="STRING" id="947013.SAMN04488109_0541"/>
<feature type="domain" description="Phosphatidic acid phosphatase type 2/haloperoxidase" evidence="2">
    <location>
        <begin position="322"/>
        <end position="418"/>
    </location>
</feature>
<gene>
    <name evidence="3" type="ORF">SAMN04488109_0541</name>
</gene>
<proteinExistence type="predicted"/>
<keyword evidence="4" id="KW-1185">Reference proteome</keyword>
<keyword evidence="1" id="KW-0732">Signal</keyword>
<feature type="chain" id="PRO_5013064680" evidence="1">
    <location>
        <begin position="24"/>
        <end position="448"/>
    </location>
</feature>
<dbReference type="RefSeq" id="WP_073130844.1">
    <property type="nucleotide sequence ID" value="NZ_FQWQ01000001.1"/>
</dbReference>
<dbReference type="InterPro" id="IPR052559">
    <property type="entry name" value="V-haloperoxidase"/>
</dbReference>
<dbReference type="SUPFAM" id="SSF48317">
    <property type="entry name" value="Acid phosphatase/Vanadium-dependent haloperoxidase"/>
    <property type="match status" value="1"/>
</dbReference>
<sequence length="448" mass="50479">MKTLLWKGLCLSVLLFSCSKNNADWKTQAQNPEFLHRSVKQVTDVIVHDIFSPPVASRIYTYMSVAAYEAAIHQDKKYASFAGQLHGLTEVPQPQAGQEYCFPLASVQAMLKVGRALVFSEDKMDVFYNKIMQEFKDTGMPDDVYERSLAYGTEVAEHIIKWSSKDNYKQSRSFPKYSIQEDPGTWKPTPPAYMDAVEPHWSKIRTFAIDSASQFRPASHTIFSVDKKSQFYKEAMEVHDMGVNLTPEQRQIASFWDCNPFVMNVKGHVMFATKKISPGGHWMNITHVACLGAKADFAQSAEAYARVAISLVDGFISCWDEKYRSTLVRPETYINQYIDEEWVPLLQTPPFPEHTSGHSVISGASAVALTKLFGDNFAFTDSTEIEFGLSVRSFKSFEAACSEAAISRMYGGIHYRPACENGLKQGHQVGEFIAQKIKTRKADLAQKQ</sequence>
<dbReference type="AlphaFoldDB" id="A0A1M5KAY0"/>
<dbReference type="Proteomes" id="UP000184212">
    <property type="component" value="Unassembled WGS sequence"/>
</dbReference>
<reference evidence="3 4" key="1">
    <citation type="submission" date="2016-11" db="EMBL/GenBank/DDBJ databases">
        <authorList>
            <person name="Jaros S."/>
            <person name="Januszkiewicz K."/>
            <person name="Wedrychowicz H."/>
        </authorList>
    </citation>
    <scope>NUCLEOTIDE SEQUENCE [LARGE SCALE GENOMIC DNA]</scope>
    <source>
        <strain evidence="3 4">DSM 24574</strain>
    </source>
</reference>
<dbReference type="InterPro" id="IPR036938">
    <property type="entry name" value="PAP2/HPO_sf"/>
</dbReference>
<dbReference type="PANTHER" id="PTHR34599:SF1">
    <property type="entry name" value="PHOSPHATIDIC ACID PHOSPHATASE TYPE 2_HALOPEROXIDASE DOMAIN-CONTAINING PROTEIN"/>
    <property type="match status" value="1"/>
</dbReference>
<protein>
    <submittedName>
        <fullName evidence="3">PAP2 superfamily protein</fullName>
    </submittedName>
</protein>
<dbReference type="Pfam" id="PF01569">
    <property type="entry name" value="PAP2"/>
    <property type="match status" value="1"/>
</dbReference>
<evidence type="ECO:0000259" key="2">
    <source>
        <dbReference type="Pfam" id="PF01569"/>
    </source>
</evidence>